<protein>
    <submittedName>
        <fullName evidence="1">Uncharacterized protein</fullName>
    </submittedName>
</protein>
<sequence length="67" mass="7080">MATFSMTCSCGQVFSGEGADRDAAVKDLQSIMDDIAITAHFQEMHPGEAAPTIAQMHARIAQNLAAV</sequence>
<dbReference type="Proteomes" id="UP000177306">
    <property type="component" value="Unassembled WGS sequence"/>
</dbReference>
<reference evidence="1 2" key="1">
    <citation type="journal article" date="2016" name="Nat. Commun.">
        <title>Thousands of microbial genomes shed light on interconnected biogeochemical processes in an aquifer system.</title>
        <authorList>
            <person name="Anantharaman K."/>
            <person name="Brown C.T."/>
            <person name="Hug L.A."/>
            <person name="Sharon I."/>
            <person name="Castelle C.J."/>
            <person name="Probst A.J."/>
            <person name="Thomas B.C."/>
            <person name="Singh A."/>
            <person name="Wilkins M.J."/>
            <person name="Karaoz U."/>
            <person name="Brodie E.L."/>
            <person name="Williams K.H."/>
            <person name="Hubbard S.S."/>
            <person name="Banfield J.F."/>
        </authorList>
    </citation>
    <scope>NUCLEOTIDE SEQUENCE [LARGE SCALE GENOMIC DNA]</scope>
</reference>
<comment type="caution">
    <text evidence="1">The sequence shown here is derived from an EMBL/GenBank/DDBJ whole genome shotgun (WGS) entry which is preliminary data.</text>
</comment>
<evidence type="ECO:0000313" key="2">
    <source>
        <dbReference type="Proteomes" id="UP000177306"/>
    </source>
</evidence>
<dbReference type="EMBL" id="MFLY01000046">
    <property type="protein sequence ID" value="OGG72514.1"/>
    <property type="molecule type" value="Genomic_DNA"/>
</dbReference>
<gene>
    <name evidence="1" type="ORF">A3A38_04110</name>
</gene>
<name>A0A1F6EFU0_9BACT</name>
<organism evidence="1 2">
    <name type="scientific">Candidatus Kaiserbacteria bacterium RIFCSPLOWO2_01_FULL_53_17</name>
    <dbReference type="NCBI Taxonomy" id="1798511"/>
    <lineage>
        <taxon>Bacteria</taxon>
        <taxon>Candidatus Kaiseribacteriota</taxon>
    </lineage>
</organism>
<dbReference type="AlphaFoldDB" id="A0A1F6EFU0"/>
<evidence type="ECO:0000313" key="1">
    <source>
        <dbReference type="EMBL" id="OGG72514.1"/>
    </source>
</evidence>
<proteinExistence type="predicted"/>
<accession>A0A1F6EFU0</accession>